<evidence type="ECO:0000313" key="4">
    <source>
        <dbReference type="EMBL" id="CAB4025792.1"/>
    </source>
</evidence>
<dbReference type="Pfam" id="PF14920">
    <property type="entry name" value="MTBP_C"/>
    <property type="match status" value="1"/>
</dbReference>
<name>A0A6S7KE71_PARCT</name>
<evidence type="ECO:0000259" key="3">
    <source>
        <dbReference type="Pfam" id="PF14920"/>
    </source>
</evidence>
<evidence type="ECO:0000259" key="2">
    <source>
        <dbReference type="Pfam" id="PF14918"/>
    </source>
</evidence>
<dbReference type="PANTHER" id="PTHR14382">
    <property type="entry name" value="MDM2-BINDING PROTEIN"/>
    <property type="match status" value="1"/>
</dbReference>
<dbReference type="GO" id="GO:0000776">
    <property type="term" value="C:kinetochore"/>
    <property type="evidence" value="ECO:0007669"/>
    <property type="project" value="TreeGrafter"/>
</dbReference>
<evidence type="ECO:0000313" key="5">
    <source>
        <dbReference type="Proteomes" id="UP001152795"/>
    </source>
</evidence>
<dbReference type="InterPro" id="IPR029418">
    <property type="entry name" value="MTBP_C"/>
</dbReference>
<sequence>MYYYHIAFPTPCKDCKGSDNFFPDLFTKLWKQLILQLPESCSDEHFNSNSLPVPLWGESKNLFQLLPVLRQSSNEQIPGKEWFNFAEFMHHDLFLETLLNELDNVNWNELDYAEIIAEQLHNNADSITDKLNFMNIYWLTCGHAQCIESSDNTAIHGALKRLQRWNTALITFVCDSDILCERDFTDSWFQIQNIYVVTQDEKLLQDNNIVWQGSLECLQNDKNEENYDWHLSRMMCKSAQSSEASLSNSKEDRISDHQVLADNIKVICELPKSAVPFWKIFPSQFVLYHNSLLKRVFQLQETSGLDFETLSENKDTLLLSSIAICARKHQVRTTKDWMEFITSESNTSDHDKMQTKFPVIETHHLVSYPVEPGIFLAYFIRPEDSFINLHSSLAIYQAIFPCAEKEKATLYEDTEERRWLQLLDAIESSQKSPLKSQFSLAVHLDASEMLKHFTKDGKPMKKNLKSLLKQIEEKRKISPSKQTEIEKRHETVAGVEYCLDKISAVSSSAKLLPKHETLSICNTPKTLAKAKLQDVKRKASKTTDDGTSDASRSHTLEQLEQTRKKRPENRERSNEQRNKESVVKPDPSAEGSKKKRRSFDGNETATDTNTKEKRSDRHKRRLARVVKRALIKYGVDPAEEYFTTCSERLYYLCKSFLKDLKTSEGLNNEMKRLAELNVATVVEFEKRQHVSRAGEKPQSNTTTNS</sequence>
<feature type="compositionally biased region" description="Basic and acidic residues" evidence="1">
    <location>
        <begin position="551"/>
        <end position="583"/>
    </location>
</feature>
<dbReference type="EMBL" id="CACRXK020013827">
    <property type="protein sequence ID" value="CAB4025792.1"/>
    <property type="molecule type" value="Genomic_DNA"/>
</dbReference>
<reference evidence="4" key="1">
    <citation type="submission" date="2020-04" db="EMBL/GenBank/DDBJ databases">
        <authorList>
            <person name="Alioto T."/>
            <person name="Alioto T."/>
            <person name="Gomez Garrido J."/>
        </authorList>
    </citation>
    <scope>NUCLEOTIDE SEQUENCE</scope>
    <source>
        <strain evidence="4">A484AB</strain>
    </source>
</reference>
<feature type="domain" description="DM2" evidence="2">
    <location>
        <begin position="106"/>
        <end position="217"/>
    </location>
</feature>
<dbReference type="Pfam" id="PF14918">
    <property type="entry name" value="MTBP_N"/>
    <property type="match status" value="1"/>
</dbReference>
<dbReference type="OrthoDB" id="5983595at2759"/>
<feature type="region of interest" description="Disordered" evidence="1">
    <location>
        <begin position="529"/>
        <end position="620"/>
    </location>
</feature>
<keyword evidence="5" id="KW-1185">Reference proteome</keyword>
<feature type="domain" description="MDN2-binding protein C-terminal" evidence="3">
    <location>
        <begin position="534"/>
        <end position="682"/>
    </location>
</feature>
<protein>
    <submittedName>
        <fullName evidence="4">Uncharacterized protein</fullName>
    </submittedName>
</protein>
<comment type="caution">
    <text evidence="4">The sequence shown here is derived from an EMBL/GenBank/DDBJ whole genome shotgun (WGS) entry which is preliminary data.</text>
</comment>
<organism evidence="4 5">
    <name type="scientific">Paramuricea clavata</name>
    <name type="common">Red gorgonian</name>
    <name type="synonym">Violescent sea-whip</name>
    <dbReference type="NCBI Taxonomy" id="317549"/>
    <lineage>
        <taxon>Eukaryota</taxon>
        <taxon>Metazoa</taxon>
        <taxon>Cnidaria</taxon>
        <taxon>Anthozoa</taxon>
        <taxon>Octocorallia</taxon>
        <taxon>Malacalcyonacea</taxon>
        <taxon>Plexauridae</taxon>
        <taxon>Paramuricea</taxon>
    </lineage>
</organism>
<dbReference type="AlphaFoldDB" id="A0A6S7KE71"/>
<evidence type="ECO:0000256" key="1">
    <source>
        <dbReference type="SAM" id="MobiDB-lite"/>
    </source>
</evidence>
<proteinExistence type="predicted"/>
<dbReference type="InterPro" id="IPR029421">
    <property type="entry name" value="MTBP_N"/>
</dbReference>
<dbReference type="GO" id="GO:0007089">
    <property type="term" value="P:traversing start control point of mitotic cell cycle"/>
    <property type="evidence" value="ECO:0007669"/>
    <property type="project" value="TreeGrafter"/>
</dbReference>
<dbReference type="Proteomes" id="UP001152795">
    <property type="component" value="Unassembled WGS sequence"/>
</dbReference>
<accession>A0A6S7KE71</accession>
<feature type="compositionally biased region" description="Basic and acidic residues" evidence="1">
    <location>
        <begin position="531"/>
        <end position="544"/>
    </location>
</feature>
<dbReference type="GO" id="GO:0034501">
    <property type="term" value="P:protein localization to kinetochore"/>
    <property type="evidence" value="ECO:0007669"/>
    <property type="project" value="TreeGrafter"/>
</dbReference>
<dbReference type="GO" id="GO:0031396">
    <property type="term" value="P:regulation of protein ubiquitination"/>
    <property type="evidence" value="ECO:0007669"/>
    <property type="project" value="InterPro"/>
</dbReference>
<gene>
    <name evidence="4" type="ORF">PACLA_8A002557</name>
</gene>
<dbReference type="InterPro" id="IPR039061">
    <property type="entry name" value="MTBP"/>
</dbReference>
<dbReference type="PANTHER" id="PTHR14382:SF1">
    <property type="entry name" value="MDM2-BINDING PROTEIN"/>
    <property type="match status" value="1"/>
</dbReference>